<evidence type="ECO:0000313" key="4">
    <source>
        <dbReference type="EMBL" id="SBS97474.1"/>
    </source>
</evidence>
<dbReference type="Proteomes" id="UP000078546">
    <property type="component" value="Unassembled WGS sequence"/>
</dbReference>
<evidence type="ECO:0000259" key="3">
    <source>
        <dbReference type="PROSITE" id="PS50192"/>
    </source>
</evidence>
<dbReference type="SUPFAM" id="SSF47661">
    <property type="entry name" value="t-snare proteins"/>
    <property type="match status" value="1"/>
</dbReference>
<sequence>MGCGDGDTHGPTLHCSQVKLKLPREEKQNTEVPNRLRECGGTVAGKKRKYPYFCAILKSPKGIANWVKQFILLWKMWKFSEQEERNLRNVLNMEDILNEIISLNEKKKEGKVKKEYSSRKNGKNDVIRKEELTDRQRKRDDRTDDGGSRGMRRGSHSVEDNAVNACDASTICTVDDDIAMEKAQVFSKIINDNKSYESDFFYKDIEKNVDENTPLFQNGRKTLNSYLLTVNDINTNISNIYKNMEKINVIKKKIDLNIYDNEKLYTKINVIINSSEEIVTYIKAKINKLSLENDDFEKNSNMISEIKLRVNIFIDIINKYKCCINKYKNICNQYYEHVNKNIIKHYKLIHPKLSEHNIHKLLKQGGQNVEEFLNINKSSYKNTEFYCTNMEQIEIEKIKEKYKELKKLEKNILALNELYIELAYVIKKRKNLINNIENNVFQVKEYTDDAFFSTILNFNTNSSTPTTGRAICFHLLYT</sequence>
<feature type="domain" description="T-SNARE coiled-coil homology" evidence="3">
    <location>
        <begin position="395"/>
        <end position="440"/>
    </location>
</feature>
<dbReference type="AlphaFoldDB" id="A0A1A8X1B3"/>
<keyword evidence="1" id="KW-0175">Coiled coil</keyword>
<feature type="compositionally biased region" description="Basic and acidic residues" evidence="2">
    <location>
        <begin position="111"/>
        <end position="147"/>
    </location>
</feature>
<reference evidence="5" key="1">
    <citation type="submission" date="2016-05" db="EMBL/GenBank/DDBJ databases">
        <authorList>
            <person name="Naeem Raeece"/>
        </authorList>
    </citation>
    <scope>NUCLEOTIDE SEQUENCE [LARGE SCALE GENOMIC DNA]</scope>
</reference>
<dbReference type="InterPro" id="IPR010989">
    <property type="entry name" value="SNARE"/>
</dbReference>
<protein>
    <submittedName>
        <fullName evidence="4">SNARE protein, putative</fullName>
    </submittedName>
</protein>
<accession>A0A1A8X1B3</accession>
<feature type="coiled-coil region" evidence="1">
    <location>
        <begin position="388"/>
        <end position="418"/>
    </location>
</feature>
<dbReference type="PROSITE" id="PS50192">
    <property type="entry name" value="T_SNARE"/>
    <property type="match status" value="1"/>
</dbReference>
<organism evidence="4 5">
    <name type="scientific">Plasmodium ovale curtisi</name>
    <dbReference type="NCBI Taxonomy" id="864141"/>
    <lineage>
        <taxon>Eukaryota</taxon>
        <taxon>Sar</taxon>
        <taxon>Alveolata</taxon>
        <taxon>Apicomplexa</taxon>
        <taxon>Aconoidasida</taxon>
        <taxon>Haemosporida</taxon>
        <taxon>Plasmodiidae</taxon>
        <taxon>Plasmodium</taxon>
        <taxon>Plasmodium (Plasmodium)</taxon>
    </lineage>
</organism>
<dbReference type="Gene3D" id="1.20.58.70">
    <property type="match status" value="1"/>
</dbReference>
<dbReference type="InterPro" id="IPR000727">
    <property type="entry name" value="T_SNARE_dom"/>
</dbReference>
<dbReference type="GO" id="GO:0016020">
    <property type="term" value="C:membrane"/>
    <property type="evidence" value="ECO:0007669"/>
    <property type="project" value="InterPro"/>
</dbReference>
<evidence type="ECO:0000256" key="2">
    <source>
        <dbReference type="SAM" id="MobiDB-lite"/>
    </source>
</evidence>
<proteinExistence type="predicted"/>
<evidence type="ECO:0000256" key="1">
    <source>
        <dbReference type="SAM" id="Coils"/>
    </source>
</evidence>
<evidence type="ECO:0000313" key="5">
    <source>
        <dbReference type="Proteomes" id="UP000078546"/>
    </source>
</evidence>
<dbReference type="EMBL" id="FLQV01000710">
    <property type="protein sequence ID" value="SBS97474.1"/>
    <property type="molecule type" value="Genomic_DNA"/>
</dbReference>
<dbReference type="GO" id="GO:0016192">
    <property type="term" value="P:vesicle-mediated transport"/>
    <property type="evidence" value="ECO:0007669"/>
    <property type="project" value="InterPro"/>
</dbReference>
<feature type="region of interest" description="Disordered" evidence="2">
    <location>
        <begin position="111"/>
        <end position="158"/>
    </location>
</feature>
<gene>
    <name evidence="4" type="ORF">POVCU1_038500</name>
</gene>
<name>A0A1A8X1B3_PLAOA</name>